<gene>
    <name evidence="2" type="ORF">SLU01_28450</name>
</gene>
<sequence length="313" mass="36141">MEWIKETAGLAVMTLLFSLFTWVLTASYIEEYNLFSAEPVSVATVDKVGAKGLYAPPAYYVRVELPDGEESPYLNRISKKQEKETQVGDSIDGYSIRPSNFSTLHDFIYDSALYLFGIFVMGFLAFCCLIALLLSIPVLEKWENKISYKRQAKRKRRKKEKQKKERRGWRIVGVVLLVFLLFIGRFLLNLVRKLLPFGKTDTEAVIFDRDSHVTYRKYEDSSYELTVSFEDQAGHTFQVIKDVTGHTYQQYGIGDKLPITYRNANPYDVFVRGNSFLDIFEAALTWESFVCLVMMAVTLFAGWAFIRESSRRE</sequence>
<evidence type="ECO:0000256" key="1">
    <source>
        <dbReference type="SAM" id="Phobius"/>
    </source>
</evidence>
<dbReference type="OrthoDB" id="2815807at2"/>
<organism evidence="2 3">
    <name type="scientific">Sporosarcina luteola</name>
    <dbReference type="NCBI Taxonomy" id="582850"/>
    <lineage>
        <taxon>Bacteria</taxon>
        <taxon>Bacillati</taxon>
        <taxon>Bacillota</taxon>
        <taxon>Bacilli</taxon>
        <taxon>Bacillales</taxon>
        <taxon>Caryophanaceae</taxon>
        <taxon>Sporosarcina</taxon>
    </lineage>
</organism>
<evidence type="ECO:0000313" key="3">
    <source>
        <dbReference type="Proteomes" id="UP000321901"/>
    </source>
</evidence>
<feature type="transmembrane region" description="Helical" evidence="1">
    <location>
        <begin position="168"/>
        <end position="188"/>
    </location>
</feature>
<dbReference type="Gene3D" id="1.20.1070.10">
    <property type="entry name" value="Rhodopsin 7-helix transmembrane proteins"/>
    <property type="match status" value="1"/>
</dbReference>
<feature type="transmembrane region" description="Helical" evidence="1">
    <location>
        <begin position="284"/>
        <end position="306"/>
    </location>
</feature>
<evidence type="ECO:0000313" key="2">
    <source>
        <dbReference type="EMBL" id="GEN84533.1"/>
    </source>
</evidence>
<dbReference type="RefSeq" id="WP_147059456.1">
    <property type="nucleotide sequence ID" value="NZ_BJYL01000038.1"/>
</dbReference>
<dbReference type="EMBL" id="BJYL01000038">
    <property type="protein sequence ID" value="GEN84533.1"/>
    <property type="molecule type" value="Genomic_DNA"/>
</dbReference>
<evidence type="ECO:0008006" key="4">
    <source>
        <dbReference type="Google" id="ProtNLM"/>
    </source>
</evidence>
<feature type="transmembrane region" description="Helical" evidence="1">
    <location>
        <begin position="7"/>
        <end position="29"/>
    </location>
</feature>
<proteinExistence type="predicted"/>
<feature type="transmembrane region" description="Helical" evidence="1">
    <location>
        <begin position="112"/>
        <end position="139"/>
    </location>
</feature>
<keyword evidence="1" id="KW-0812">Transmembrane</keyword>
<keyword evidence="1" id="KW-0472">Membrane</keyword>
<keyword evidence="3" id="KW-1185">Reference proteome</keyword>
<accession>A0A511ZAV5</accession>
<comment type="caution">
    <text evidence="2">The sequence shown here is derived from an EMBL/GenBank/DDBJ whole genome shotgun (WGS) entry which is preliminary data.</text>
</comment>
<dbReference type="AlphaFoldDB" id="A0A511ZAV5"/>
<keyword evidence="1" id="KW-1133">Transmembrane helix</keyword>
<dbReference type="Proteomes" id="UP000321901">
    <property type="component" value="Unassembled WGS sequence"/>
</dbReference>
<name>A0A511ZAV5_9BACL</name>
<reference evidence="2 3" key="1">
    <citation type="submission" date="2019-07" db="EMBL/GenBank/DDBJ databases">
        <title>Whole genome shotgun sequence of Sporosarcina luteola NBRC 105378.</title>
        <authorList>
            <person name="Hosoyama A."/>
            <person name="Uohara A."/>
            <person name="Ohji S."/>
            <person name="Ichikawa N."/>
        </authorList>
    </citation>
    <scope>NUCLEOTIDE SEQUENCE [LARGE SCALE GENOMIC DNA]</scope>
    <source>
        <strain evidence="2 3">NBRC 105378</strain>
    </source>
</reference>
<protein>
    <recommendedName>
        <fullName evidence="4">DUF3592 domain-containing protein</fullName>
    </recommendedName>
</protein>